<evidence type="ECO:0000313" key="2">
    <source>
        <dbReference type="Proteomes" id="UP000837857"/>
    </source>
</evidence>
<keyword evidence="2" id="KW-1185">Reference proteome</keyword>
<feature type="non-terminal residue" evidence="1">
    <location>
        <position position="124"/>
    </location>
</feature>
<sequence>MSQDLEEVLRSAKNITNGQRKIEYKTEVGTGNRSDPRSLRPRPTAVSLVTRVARDVIKNRRASRHPLTRRRYHVDVGSRAASTWSRLAVTRTRELGGTRAARTQFPAWRGQPTYATGLGPVWLR</sequence>
<dbReference type="EMBL" id="OW152833">
    <property type="protein sequence ID" value="CAH2054853.1"/>
    <property type="molecule type" value="Genomic_DNA"/>
</dbReference>
<accession>A0ABN8IGR3</accession>
<evidence type="ECO:0000313" key="1">
    <source>
        <dbReference type="EMBL" id="CAH2054853.1"/>
    </source>
</evidence>
<organism evidence="1 2">
    <name type="scientific">Iphiclides podalirius</name>
    <name type="common">scarce swallowtail</name>
    <dbReference type="NCBI Taxonomy" id="110791"/>
    <lineage>
        <taxon>Eukaryota</taxon>
        <taxon>Metazoa</taxon>
        <taxon>Ecdysozoa</taxon>
        <taxon>Arthropoda</taxon>
        <taxon>Hexapoda</taxon>
        <taxon>Insecta</taxon>
        <taxon>Pterygota</taxon>
        <taxon>Neoptera</taxon>
        <taxon>Endopterygota</taxon>
        <taxon>Lepidoptera</taxon>
        <taxon>Glossata</taxon>
        <taxon>Ditrysia</taxon>
        <taxon>Papilionoidea</taxon>
        <taxon>Papilionidae</taxon>
        <taxon>Papilioninae</taxon>
        <taxon>Iphiclides</taxon>
    </lineage>
</organism>
<proteinExistence type="predicted"/>
<dbReference type="Proteomes" id="UP000837857">
    <property type="component" value="Chromosome 21"/>
</dbReference>
<gene>
    <name evidence="1" type="ORF">IPOD504_LOCUS8817</name>
</gene>
<reference evidence="1" key="1">
    <citation type="submission" date="2022-03" db="EMBL/GenBank/DDBJ databases">
        <authorList>
            <person name="Martin H S."/>
        </authorList>
    </citation>
    <scope>NUCLEOTIDE SEQUENCE</scope>
</reference>
<name>A0ABN8IGR3_9NEOP</name>
<protein>
    <submittedName>
        <fullName evidence="1">Uncharacterized protein</fullName>
    </submittedName>
</protein>